<dbReference type="EMBL" id="JXJN01007683">
    <property type="status" value="NOT_ANNOTATED_CDS"/>
    <property type="molecule type" value="Genomic_DNA"/>
</dbReference>
<protein>
    <submittedName>
        <fullName evidence="2">Uncharacterized protein</fullName>
    </submittedName>
</protein>
<name>A0A1B0B2K0_9MUSC</name>
<feature type="signal peptide" evidence="1">
    <location>
        <begin position="1"/>
        <end position="20"/>
    </location>
</feature>
<evidence type="ECO:0000256" key="1">
    <source>
        <dbReference type="SAM" id="SignalP"/>
    </source>
</evidence>
<dbReference type="Proteomes" id="UP000092460">
    <property type="component" value="Unassembled WGS sequence"/>
</dbReference>
<feature type="chain" id="PRO_5008404432" evidence="1">
    <location>
        <begin position="21"/>
        <end position="214"/>
    </location>
</feature>
<dbReference type="EnsemblMetazoa" id="GPPI016885-RA">
    <property type="protein sequence ID" value="GPPI016885-PA"/>
    <property type="gene ID" value="GPPI016885"/>
</dbReference>
<evidence type="ECO:0000313" key="3">
    <source>
        <dbReference type="Proteomes" id="UP000092460"/>
    </source>
</evidence>
<sequence length="214" mass="24066">MSGLSFSIFVLVIFCSYAACTSESKRSEHHRQLAKSFGLPPHVQQSTHQHKPQQNKVGYALKAEPRFKRSQYELLGIGDGGKLSEAAELNELIEELNDNGLLQSASLASQAPMGKVLNEIDVDNLPPVLYVMLLEKLKELRHERQLATTRRTPRLGRSIDFQLFDAAAVADSLARDFETTNDDNYRASHLYVPRVMKKSVPFKPRLGKRSQVCD</sequence>
<reference evidence="2" key="2">
    <citation type="submission" date="2020-05" db="UniProtKB">
        <authorList>
            <consortium name="EnsemblMetazoa"/>
        </authorList>
    </citation>
    <scope>IDENTIFICATION</scope>
    <source>
        <strain evidence="2">IAEA</strain>
    </source>
</reference>
<dbReference type="STRING" id="67801.A0A1B0B2K0"/>
<accession>A0A1B0B2K0</accession>
<keyword evidence="1" id="KW-0732">Signal</keyword>
<organism evidence="2 3">
    <name type="scientific">Glossina palpalis gambiensis</name>
    <dbReference type="NCBI Taxonomy" id="67801"/>
    <lineage>
        <taxon>Eukaryota</taxon>
        <taxon>Metazoa</taxon>
        <taxon>Ecdysozoa</taxon>
        <taxon>Arthropoda</taxon>
        <taxon>Hexapoda</taxon>
        <taxon>Insecta</taxon>
        <taxon>Pterygota</taxon>
        <taxon>Neoptera</taxon>
        <taxon>Endopterygota</taxon>
        <taxon>Diptera</taxon>
        <taxon>Brachycera</taxon>
        <taxon>Muscomorpha</taxon>
        <taxon>Hippoboscoidea</taxon>
        <taxon>Glossinidae</taxon>
        <taxon>Glossina</taxon>
    </lineage>
</organism>
<evidence type="ECO:0000313" key="2">
    <source>
        <dbReference type="EnsemblMetazoa" id="GPPI016885-PA"/>
    </source>
</evidence>
<proteinExistence type="predicted"/>
<reference evidence="3" key="1">
    <citation type="submission" date="2015-01" db="EMBL/GenBank/DDBJ databases">
        <authorList>
            <person name="Aksoy S."/>
            <person name="Warren W."/>
            <person name="Wilson R.K."/>
        </authorList>
    </citation>
    <scope>NUCLEOTIDE SEQUENCE [LARGE SCALE GENOMIC DNA]</scope>
    <source>
        <strain evidence="3">IAEA</strain>
    </source>
</reference>
<dbReference type="VEuPathDB" id="VectorBase:GPPI016885"/>
<dbReference type="AlphaFoldDB" id="A0A1B0B2K0"/>
<keyword evidence="3" id="KW-1185">Reference proteome</keyword>